<keyword evidence="1" id="KW-0472">Membrane</keyword>
<proteinExistence type="predicted"/>
<keyword evidence="1" id="KW-0812">Transmembrane</keyword>
<evidence type="ECO:0000313" key="4">
    <source>
        <dbReference type="Proteomes" id="UP000308489"/>
    </source>
</evidence>
<dbReference type="Pfam" id="PF05580">
    <property type="entry name" value="Peptidase_S55"/>
    <property type="match status" value="1"/>
</dbReference>
<dbReference type="Pfam" id="PF13180">
    <property type="entry name" value="PDZ_2"/>
    <property type="match status" value="1"/>
</dbReference>
<dbReference type="PROSITE" id="PS51494">
    <property type="entry name" value="SPOIVB"/>
    <property type="match status" value="1"/>
</dbReference>
<dbReference type="SMART" id="SM00228">
    <property type="entry name" value="PDZ"/>
    <property type="match status" value="1"/>
</dbReference>
<dbReference type="AlphaFoldDB" id="A0A4V6KDG4"/>
<organism evidence="3 4">
    <name type="scientific">Hathewaya histolytica</name>
    <name type="common">Clostridium histolyticum</name>
    <dbReference type="NCBI Taxonomy" id="1498"/>
    <lineage>
        <taxon>Bacteria</taxon>
        <taxon>Bacillati</taxon>
        <taxon>Bacillota</taxon>
        <taxon>Clostridia</taxon>
        <taxon>Eubacteriales</taxon>
        <taxon>Clostridiaceae</taxon>
        <taxon>Hathewaya</taxon>
    </lineage>
</organism>
<name>A0A4V6KDG4_HATHI</name>
<evidence type="ECO:0000259" key="2">
    <source>
        <dbReference type="PROSITE" id="PS51494"/>
    </source>
</evidence>
<dbReference type="EC" id="3.4.21.116" evidence="3"/>
<dbReference type="InterPro" id="IPR001478">
    <property type="entry name" value="PDZ"/>
</dbReference>
<gene>
    <name evidence="3" type="primary">spoIVB</name>
    <name evidence="3" type="ORF">NCTC503_01207</name>
</gene>
<dbReference type="KEGG" id="hhw:NCTC503_01207"/>
<keyword evidence="3" id="KW-0378">Hydrolase</keyword>
<dbReference type="InterPro" id="IPR036034">
    <property type="entry name" value="PDZ_sf"/>
</dbReference>
<dbReference type="InterPro" id="IPR008763">
    <property type="entry name" value="Peptidase_S55"/>
</dbReference>
<dbReference type="EMBL" id="LR590481">
    <property type="protein sequence ID" value="VTQ88237.1"/>
    <property type="molecule type" value="Genomic_DNA"/>
</dbReference>
<dbReference type="GO" id="GO:0016787">
    <property type="term" value="F:hydrolase activity"/>
    <property type="evidence" value="ECO:0007669"/>
    <property type="project" value="UniProtKB-KW"/>
</dbReference>
<dbReference type="RefSeq" id="WP_138209892.1">
    <property type="nucleotide sequence ID" value="NZ_CBCRUQ010000022.1"/>
</dbReference>
<evidence type="ECO:0000313" key="3">
    <source>
        <dbReference type="EMBL" id="VTQ88237.1"/>
    </source>
</evidence>
<evidence type="ECO:0000256" key="1">
    <source>
        <dbReference type="SAM" id="Phobius"/>
    </source>
</evidence>
<accession>A0A4V6KDG4</accession>
<dbReference type="NCBIfam" id="TIGR02860">
    <property type="entry name" value="spore_IV_B"/>
    <property type="match status" value="1"/>
</dbReference>
<sequence length="365" mass="40089">MKNYSKKNIKFNYFILCITILFNICITYVCDTQIPQNYIIKANAKTLSNRKVYLGGEPLGIQINTKGALVVGLSDIDTEKGVKTSPAVKAGISIGDTILKVNDISINNGEDLSYIINNNKSQRVVIEIEHKGKKLTKNLVPVKSKLDDKYKIGLWVRDSTSGIGTLTFYDSKTGKYGALGHGITDVDTGSIIEISSGEVVPSEIVSVKKGLQGDPGELKGIFTGENKIIGNVKSNTICGIFGDYKKDVNNKLSKPIEIGNRKEIKEGKAQIYTTITGKNPEFYDIEIEKLLTQEQQSSKSMVIKITDKRLLDKTGGIVQGMSGSPIVQNNKIVGAVTHVLVNKPDKGYGIYIEWMLEECEKSENN</sequence>
<dbReference type="Proteomes" id="UP000308489">
    <property type="component" value="Chromosome 1"/>
</dbReference>
<keyword evidence="4" id="KW-1185">Reference proteome</keyword>
<dbReference type="SUPFAM" id="SSF50156">
    <property type="entry name" value="PDZ domain-like"/>
    <property type="match status" value="1"/>
</dbReference>
<feature type="transmembrane region" description="Helical" evidence="1">
    <location>
        <begin position="12"/>
        <end position="29"/>
    </location>
</feature>
<keyword evidence="1" id="KW-1133">Transmembrane helix</keyword>
<dbReference type="InterPro" id="IPR014219">
    <property type="entry name" value="SpoIVB"/>
</dbReference>
<dbReference type="OrthoDB" id="9765242at2"/>
<protein>
    <submittedName>
        <fullName evidence="3">Stage IV sporulation protein B</fullName>
        <ecNumber evidence="3">3.4.21.116</ecNumber>
    </submittedName>
</protein>
<feature type="domain" description="Peptidase S55" evidence="2">
    <location>
        <begin position="133"/>
        <end position="365"/>
    </location>
</feature>
<reference evidence="3 4" key="1">
    <citation type="submission" date="2019-05" db="EMBL/GenBank/DDBJ databases">
        <authorList>
            <consortium name="Pathogen Informatics"/>
        </authorList>
    </citation>
    <scope>NUCLEOTIDE SEQUENCE [LARGE SCALE GENOMIC DNA]</scope>
    <source>
        <strain evidence="3 4">NCTC503</strain>
    </source>
</reference>
<dbReference type="Gene3D" id="2.30.42.10">
    <property type="match status" value="1"/>
</dbReference>